<protein>
    <submittedName>
        <fullName evidence="2">Uncharacterized protein</fullName>
    </submittedName>
</protein>
<keyword evidence="3" id="KW-1185">Reference proteome</keyword>
<feature type="region of interest" description="Disordered" evidence="1">
    <location>
        <begin position="34"/>
        <end position="60"/>
    </location>
</feature>
<evidence type="ECO:0000256" key="1">
    <source>
        <dbReference type="SAM" id="MobiDB-lite"/>
    </source>
</evidence>
<evidence type="ECO:0000313" key="3">
    <source>
        <dbReference type="Proteomes" id="UP001610631"/>
    </source>
</evidence>
<sequence length="60" mass="6260">MLLPAPAVARPAVTSTDNNVELVQFSCDTHHVAPPDPPALALNGSGRTSALPADREGTRR</sequence>
<dbReference type="Proteomes" id="UP001610631">
    <property type="component" value="Unassembled WGS sequence"/>
</dbReference>
<comment type="caution">
    <text evidence="2">The sequence shown here is derived from an EMBL/GenBank/DDBJ whole genome shotgun (WGS) entry which is preliminary data.</text>
</comment>
<proteinExistence type="predicted"/>
<evidence type="ECO:0000313" key="2">
    <source>
        <dbReference type="EMBL" id="MFH7599927.1"/>
    </source>
</evidence>
<gene>
    <name evidence="2" type="ORF">WDV06_33240</name>
</gene>
<dbReference type="RefSeq" id="WP_395513544.1">
    <property type="nucleotide sequence ID" value="NZ_JBBDHD010000160.1"/>
</dbReference>
<organism evidence="2 3">
    <name type="scientific">Streptomyces racemochromogenes</name>
    <dbReference type="NCBI Taxonomy" id="67353"/>
    <lineage>
        <taxon>Bacteria</taxon>
        <taxon>Bacillati</taxon>
        <taxon>Actinomycetota</taxon>
        <taxon>Actinomycetes</taxon>
        <taxon>Kitasatosporales</taxon>
        <taxon>Streptomycetaceae</taxon>
        <taxon>Streptomyces</taxon>
    </lineage>
</organism>
<dbReference type="EMBL" id="JBBDHD010000160">
    <property type="protein sequence ID" value="MFH7599927.1"/>
    <property type="molecule type" value="Genomic_DNA"/>
</dbReference>
<accession>A0ABW7PNC9</accession>
<reference evidence="2 3" key="1">
    <citation type="submission" date="2024-03" db="EMBL/GenBank/DDBJ databases">
        <title>Whole genome sequencing of Streptomyces racemochromogenes, to identify antimicrobial biosynthetic gene clusters.</title>
        <authorList>
            <person name="Suryawanshi P."/>
            <person name="Krishnaraj P.U."/>
            <person name="Arun Y.P."/>
            <person name="Suryawanshi M.P."/>
            <person name="Rakshit O."/>
        </authorList>
    </citation>
    <scope>NUCLEOTIDE SEQUENCE [LARGE SCALE GENOMIC DNA]</scope>
    <source>
        <strain evidence="2 3">AUDT626</strain>
    </source>
</reference>
<name>A0ABW7PNC9_9ACTN</name>